<organism evidence="10 11">
    <name type="scientific">Oldenlandia corymbosa var. corymbosa</name>
    <dbReference type="NCBI Taxonomy" id="529605"/>
    <lineage>
        <taxon>Eukaryota</taxon>
        <taxon>Viridiplantae</taxon>
        <taxon>Streptophyta</taxon>
        <taxon>Embryophyta</taxon>
        <taxon>Tracheophyta</taxon>
        <taxon>Spermatophyta</taxon>
        <taxon>Magnoliopsida</taxon>
        <taxon>eudicotyledons</taxon>
        <taxon>Gunneridae</taxon>
        <taxon>Pentapetalae</taxon>
        <taxon>asterids</taxon>
        <taxon>lamiids</taxon>
        <taxon>Gentianales</taxon>
        <taxon>Rubiaceae</taxon>
        <taxon>Rubioideae</taxon>
        <taxon>Spermacoceae</taxon>
        <taxon>Hedyotis-Oldenlandia complex</taxon>
        <taxon>Oldenlandia</taxon>
    </lineage>
</organism>
<feature type="transmembrane region" description="Helical" evidence="7">
    <location>
        <begin position="310"/>
        <end position="330"/>
    </location>
</feature>
<dbReference type="GO" id="GO:0005794">
    <property type="term" value="C:Golgi apparatus"/>
    <property type="evidence" value="ECO:0007669"/>
    <property type="project" value="TreeGrafter"/>
</dbReference>
<evidence type="ECO:0000256" key="8">
    <source>
        <dbReference type="SAM" id="SignalP"/>
    </source>
</evidence>
<name>A0AAV1DA36_OLDCO</name>
<proteinExistence type="predicted"/>
<dbReference type="GO" id="GO:0016020">
    <property type="term" value="C:membrane"/>
    <property type="evidence" value="ECO:0007669"/>
    <property type="project" value="UniProtKB-SubCell"/>
</dbReference>
<evidence type="ECO:0000313" key="11">
    <source>
        <dbReference type="Proteomes" id="UP001161247"/>
    </source>
</evidence>
<evidence type="ECO:0000256" key="5">
    <source>
        <dbReference type="ARBA" id="ARBA00023136"/>
    </source>
</evidence>
<feature type="region of interest" description="Disordered" evidence="6">
    <location>
        <begin position="497"/>
        <end position="519"/>
    </location>
</feature>
<evidence type="ECO:0000259" key="9">
    <source>
        <dbReference type="Pfam" id="PF06814"/>
    </source>
</evidence>
<feature type="domain" description="GOST seven transmembrane" evidence="9">
    <location>
        <begin position="229"/>
        <end position="475"/>
    </location>
</feature>
<dbReference type="PANTHER" id="PTHR21229">
    <property type="entry name" value="LUNG SEVEN TRANSMEMBRANE RECEPTOR"/>
    <property type="match status" value="1"/>
</dbReference>
<accession>A0AAV1DA36</accession>
<protein>
    <submittedName>
        <fullName evidence="10">OLC1v1002495C1</fullName>
    </submittedName>
</protein>
<evidence type="ECO:0000313" key="10">
    <source>
        <dbReference type="EMBL" id="CAI9103905.1"/>
    </source>
</evidence>
<feature type="transmembrane region" description="Helical" evidence="7">
    <location>
        <begin position="233"/>
        <end position="253"/>
    </location>
</feature>
<evidence type="ECO:0000256" key="1">
    <source>
        <dbReference type="ARBA" id="ARBA00004141"/>
    </source>
</evidence>
<feature type="transmembrane region" description="Helical" evidence="7">
    <location>
        <begin position="265"/>
        <end position="282"/>
    </location>
</feature>
<dbReference type="PANTHER" id="PTHR21229:SF1">
    <property type="entry name" value="GH17801P"/>
    <property type="match status" value="1"/>
</dbReference>
<keyword evidence="4 7" id="KW-1133">Transmembrane helix</keyword>
<evidence type="ECO:0000256" key="6">
    <source>
        <dbReference type="SAM" id="MobiDB-lite"/>
    </source>
</evidence>
<evidence type="ECO:0000256" key="3">
    <source>
        <dbReference type="ARBA" id="ARBA00022729"/>
    </source>
</evidence>
<keyword evidence="2 7" id="KW-0812">Transmembrane</keyword>
<keyword evidence="5 7" id="KW-0472">Membrane</keyword>
<feature type="chain" id="PRO_5043381937" evidence="8">
    <location>
        <begin position="35"/>
        <end position="519"/>
    </location>
</feature>
<dbReference type="Proteomes" id="UP001161247">
    <property type="component" value="Chromosome 4"/>
</dbReference>
<dbReference type="Pfam" id="PF06814">
    <property type="entry name" value="GOST_TM"/>
    <property type="match status" value="1"/>
</dbReference>
<evidence type="ECO:0000256" key="2">
    <source>
        <dbReference type="ARBA" id="ARBA00022692"/>
    </source>
</evidence>
<dbReference type="EMBL" id="OX459121">
    <property type="protein sequence ID" value="CAI9103905.1"/>
    <property type="molecule type" value="Genomic_DNA"/>
</dbReference>
<evidence type="ECO:0000256" key="4">
    <source>
        <dbReference type="ARBA" id="ARBA00022989"/>
    </source>
</evidence>
<feature type="signal peptide" evidence="8">
    <location>
        <begin position="1"/>
        <end position="34"/>
    </location>
</feature>
<sequence length="519" mass="58120">MRWPSFCSHSFRICLLNIALSCLILVGTLGSALASIHIYDQDQFREVGNAFLVSGGSEGIVASQVTPPPPRRSFRSAVHDGLSYIRFENITFWRSEAAAEEESENVPVTGLIQIVIFEAADRDNIGGSPYGGQRSICCTSDLAKLEGCKEGEVIRIPSATNIHWPIVVNVHFKGNSVSTKLKNTQVYIRKTGMYNLFFITCDPSLKGMKVTGKTLWKNPYGYLPGRMSPLMKFYVIMAFTYAALSAIWFFMYVKYWKDILPLQHCIAVVIALGLLEMIFWYFDYAFFNNTGTRPVGITTWVVTIGSVRKTLLRLLILSVAMGFGVLRPTLGGLTAKVMLLGATYFLASELLNITEYVGTINDVAGRARVFLVIPDACLDAFLILWIFTSLSKTLEQLQAKRSTVKLDIYRKFSNALAVAVLLSVVWIGYELYFKASDPFNERWQGAWIITAFWDVLGFALLAVICYLWAPSQSSQRYAYAGERGEEIDDEETEALNKGDISLVNQERKRSSDDSDSEDE</sequence>
<feature type="transmembrane region" description="Helical" evidence="7">
    <location>
        <begin position="369"/>
        <end position="391"/>
    </location>
</feature>
<comment type="subcellular location">
    <subcellularLocation>
        <location evidence="1">Membrane</location>
        <topology evidence="1">Multi-pass membrane protein</topology>
    </subcellularLocation>
</comment>
<dbReference type="AlphaFoldDB" id="A0AAV1DA36"/>
<reference evidence="10" key="1">
    <citation type="submission" date="2023-03" db="EMBL/GenBank/DDBJ databases">
        <authorList>
            <person name="Julca I."/>
        </authorList>
    </citation>
    <scope>NUCLEOTIDE SEQUENCE</scope>
</reference>
<keyword evidence="3 8" id="KW-0732">Signal</keyword>
<feature type="transmembrane region" description="Helical" evidence="7">
    <location>
        <begin position="412"/>
        <end position="433"/>
    </location>
</feature>
<evidence type="ECO:0000256" key="7">
    <source>
        <dbReference type="SAM" id="Phobius"/>
    </source>
</evidence>
<gene>
    <name evidence="10" type="ORF">OLC1_LOCUS12950</name>
</gene>
<dbReference type="InterPro" id="IPR053937">
    <property type="entry name" value="GOST_TM"/>
</dbReference>
<dbReference type="InterPro" id="IPR009637">
    <property type="entry name" value="GPR107/GPR108-like"/>
</dbReference>
<feature type="transmembrane region" description="Helical" evidence="7">
    <location>
        <begin position="337"/>
        <end position="357"/>
    </location>
</feature>
<keyword evidence="11" id="KW-1185">Reference proteome</keyword>
<feature type="transmembrane region" description="Helical" evidence="7">
    <location>
        <begin position="445"/>
        <end position="469"/>
    </location>
</feature>